<keyword evidence="14" id="KW-1133">Transmembrane helix</keyword>
<dbReference type="PANTHER" id="PTHR11675:SF68">
    <property type="entry name" value="N-ACETYLGALACTOSAMINYLTRANSFERASE 7"/>
    <property type="match status" value="1"/>
</dbReference>
<dbReference type="PANTHER" id="PTHR11675">
    <property type="entry name" value="N-ACETYLGALACTOSAMINYLTRANSFERASE"/>
    <property type="match status" value="1"/>
</dbReference>
<accession>A0A7S4QCL9</accession>
<dbReference type="InterPro" id="IPR000772">
    <property type="entry name" value="Ricin_B_lectin"/>
</dbReference>
<keyword evidence="6" id="KW-0479">Metal-binding</keyword>
<keyword evidence="9" id="KW-1015">Disulfide bond</keyword>
<evidence type="ECO:0000256" key="13">
    <source>
        <dbReference type="SAM" id="MobiDB-lite"/>
    </source>
</evidence>
<dbReference type="InterPro" id="IPR001173">
    <property type="entry name" value="Glyco_trans_2-like"/>
</dbReference>
<evidence type="ECO:0000256" key="1">
    <source>
        <dbReference type="ARBA" id="ARBA00001936"/>
    </source>
</evidence>
<evidence type="ECO:0000259" key="16">
    <source>
        <dbReference type="Pfam" id="PF00652"/>
    </source>
</evidence>
<dbReference type="SUPFAM" id="SSF50370">
    <property type="entry name" value="Ricin B-like lectins"/>
    <property type="match status" value="1"/>
</dbReference>
<dbReference type="Pfam" id="PF02709">
    <property type="entry name" value="Glyco_transf_7C"/>
    <property type="match status" value="1"/>
</dbReference>
<evidence type="ECO:0000256" key="10">
    <source>
        <dbReference type="ARBA" id="ARBA00023211"/>
    </source>
</evidence>
<evidence type="ECO:0000256" key="7">
    <source>
        <dbReference type="ARBA" id="ARBA00022734"/>
    </source>
</evidence>
<evidence type="ECO:0000256" key="3">
    <source>
        <dbReference type="ARBA" id="ARBA00004922"/>
    </source>
</evidence>
<evidence type="ECO:0000256" key="4">
    <source>
        <dbReference type="ARBA" id="ARBA00022676"/>
    </source>
</evidence>
<evidence type="ECO:0000256" key="8">
    <source>
        <dbReference type="ARBA" id="ARBA00023034"/>
    </source>
</evidence>
<dbReference type="GO" id="GO:0030246">
    <property type="term" value="F:carbohydrate binding"/>
    <property type="evidence" value="ECO:0007669"/>
    <property type="project" value="UniProtKB-KW"/>
</dbReference>
<keyword evidence="8" id="KW-0333">Golgi apparatus</keyword>
<proteinExistence type="predicted"/>
<feature type="domain" description="Galactosyltransferase C-terminal" evidence="17">
    <location>
        <begin position="390"/>
        <end position="447"/>
    </location>
</feature>
<name>A0A7S4QCL9_9DINO</name>
<dbReference type="GO" id="GO:0004653">
    <property type="term" value="F:polypeptide N-acetylgalactosaminyltransferase activity"/>
    <property type="evidence" value="ECO:0007669"/>
    <property type="project" value="TreeGrafter"/>
</dbReference>
<dbReference type="InterPro" id="IPR035992">
    <property type="entry name" value="Ricin_B-like_lectins"/>
</dbReference>
<evidence type="ECO:0000256" key="5">
    <source>
        <dbReference type="ARBA" id="ARBA00022679"/>
    </source>
</evidence>
<evidence type="ECO:0000256" key="6">
    <source>
        <dbReference type="ARBA" id="ARBA00022723"/>
    </source>
</evidence>
<keyword evidence="7" id="KW-0430">Lectin</keyword>
<keyword evidence="4" id="KW-0328">Glycosyltransferase</keyword>
<dbReference type="GO" id="GO:0006493">
    <property type="term" value="P:protein O-linked glycosylation"/>
    <property type="evidence" value="ECO:0007669"/>
    <property type="project" value="TreeGrafter"/>
</dbReference>
<evidence type="ECO:0000259" key="17">
    <source>
        <dbReference type="Pfam" id="PF02709"/>
    </source>
</evidence>
<comment type="subcellular location">
    <subcellularLocation>
        <location evidence="2">Golgi apparatus membrane</location>
        <topology evidence="2">Single-pass type II membrane protein</topology>
    </subcellularLocation>
</comment>
<feature type="domain" description="Glycosyltransferase 2-like" evidence="15">
    <location>
        <begin position="222"/>
        <end position="378"/>
    </location>
</feature>
<dbReference type="Pfam" id="PF00652">
    <property type="entry name" value="Ricin_B_lectin"/>
    <property type="match status" value="1"/>
</dbReference>
<keyword evidence="14" id="KW-0472">Membrane</keyword>
<evidence type="ECO:0000313" key="18">
    <source>
        <dbReference type="EMBL" id="CAE4579472.1"/>
    </source>
</evidence>
<dbReference type="Gene3D" id="3.90.550.10">
    <property type="entry name" value="Spore Coat Polysaccharide Biosynthesis Protein SpsA, Chain A"/>
    <property type="match status" value="1"/>
</dbReference>
<evidence type="ECO:0000256" key="2">
    <source>
        <dbReference type="ARBA" id="ARBA00004323"/>
    </source>
</evidence>
<dbReference type="InterPro" id="IPR029044">
    <property type="entry name" value="Nucleotide-diphossugar_trans"/>
</dbReference>
<dbReference type="InterPro" id="IPR027791">
    <property type="entry name" value="Galactosyl_T_C"/>
</dbReference>
<organism evidence="18">
    <name type="scientific">Alexandrium monilatum</name>
    <dbReference type="NCBI Taxonomy" id="311494"/>
    <lineage>
        <taxon>Eukaryota</taxon>
        <taxon>Sar</taxon>
        <taxon>Alveolata</taxon>
        <taxon>Dinophyceae</taxon>
        <taxon>Gonyaulacales</taxon>
        <taxon>Pyrocystaceae</taxon>
        <taxon>Alexandrium</taxon>
    </lineage>
</organism>
<dbReference type="SUPFAM" id="SSF53448">
    <property type="entry name" value="Nucleotide-diphospho-sugar transferases"/>
    <property type="match status" value="1"/>
</dbReference>
<reference evidence="18" key="1">
    <citation type="submission" date="2021-01" db="EMBL/GenBank/DDBJ databases">
        <authorList>
            <person name="Corre E."/>
            <person name="Pelletier E."/>
            <person name="Niang G."/>
            <person name="Scheremetjew M."/>
            <person name="Finn R."/>
            <person name="Kale V."/>
            <person name="Holt S."/>
            <person name="Cochrane G."/>
            <person name="Meng A."/>
            <person name="Brown T."/>
            <person name="Cohen L."/>
        </authorList>
    </citation>
    <scope>NUCLEOTIDE SEQUENCE</scope>
    <source>
        <strain evidence="18">CCMP3105</strain>
    </source>
</reference>
<evidence type="ECO:0000256" key="12">
    <source>
        <dbReference type="ARBA" id="ARBA00044259"/>
    </source>
</evidence>
<sequence>MVQSPTRLQILACVWGLVLVLSLIWLHLVALPDISAEGVDKGKDPALPPAREAVEPQAEEILTGHPEPEDELGEDSAETAAPTVPASTESLRKDVEVNSHPLRLRCRPEPTVKNKALQDNTLRPSLQELEADVVVESEVPRTLPGVETRHLHGRLGHFHNGSCCRIHPVPVSKDPKEKLNSYKGYGFHSAVSEARSVDRVQHDFRPSRCKSIAYPCTLPTASVIISFHNEHMVTLVRSLHSVLNHAPAELLQEIIVVDDASALDKVRYTVRDFERLQGELEDYCKALPKVKLVRLKRRRGTMGARMQGAWRATGDVLVFLDSHIEATPGWLEPLLAHVKEDRTSLAMPSTFPITADKLDFAPSNSLAPMSFTWTLGQHGFTRPKTYLTADSPIVAGGHIAVDRAFFLHLGGYDTNMSTYGGEDIETGFKTWMCGGSIKHVACSMIGHIFRSGAVWSGQAFPVSNEEVIRNKHRAAEVWMDEYVELFKVVSPLPMGEEVGDLTARRDLRRKLNCRSFSWYIENVATDHRMLDLTKPRWEIALMNVMTGGCIDTMGETKADKKIGVYPCHLQPVRKSTQALVMSPETGLIKVLRVPGFCLARQGKKVVLQNCKAQATADSSTHWRWIPSPELSSVGRVASESSCMVASHQMTPKSPFALAMEACSSSNKQFWTWLA</sequence>
<feature type="region of interest" description="Disordered" evidence="13">
    <location>
        <begin position="64"/>
        <end position="94"/>
    </location>
</feature>
<keyword evidence="14" id="KW-0812">Transmembrane</keyword>
<dbReference type="GO" id="GO:0046872">
    <property type="term" value="F:metal ion binding"/>
    <property type="evidence" value="ECO:0007669"/>
    <property type="project" value="UniProtKB-KW"/>
</dbReference>
<feature type="domain" description="Ricin B lectin" evidence="16">
    <location>
        <begin position="540"/>
        <end position="670"/>
    </location>
</feature>
<evidence type="ECO:0000259" key="15">
    <source>
        <dbReference type="Pfam" id="PF00535"/>
    </source>
</evidence>
<feature type="transmembrane region" description="Helical" evidence="14">
    <location>
        <begin position="12"/>
        <end position="31"/>
    </location>
</feature>
<dbReference type="PROSITE" id="PS50231">
    <property type="entry name" value="RICIN_B_LECTIN"/>
    <property type="match status" value="1"/>
</dbReference>
<dbReference type="AlphaFoldDB" id="A0A7S4QCL9"/>
<evidence type="ECO:0000256" key="14">
    <source>
        <dbReference type="SAM" id="Phobius"/>
    </source>
</evidence>
<feature type="compositionally biased region" description="Acidic residues" evidence="13">
    <location>
        <begin position="68"/>
        <end position="77"/>
    </location>
</feature>
<dbReference type="EMBL" id="HBNR01026971">
    <property type="protein sequence ID" value="CAE4579472.1"/>
    <property type="molecule type" value="Transcribed_RNA"/>
</dbReference>
<evidence type="ECO:0000256" key="11">
    <source>
        <dbReference type="ARBA" id="ARBA00044237"/>
    </source>
</evidence>
<protein>
    <recommendedName>
        <fullName evidence="12">Protein-UDP acetylgalactosaminyltransferase 7</fullName>
    </recommendedName>
    <alternativeName>
        <fullName evidence="11">UDP-GalNAc:polypeptide N-acetylgalactosaminyltransferase 7</fullName>
    </alternativeName>
</protein>
<keyword evidence="10" id="KW-0464">Manganese</keyword>
<evidence type="ECO:0000256" key="9">
    <source>
        <dbReference type="ARBA" id="ARBA00023157"/>
    </source>
</evidence>
<gene>
    <name evidence="18" type="ORF">AMON00008_LOCUS18259</name>
</gene>
<dbReference type="Pfam" id="PF00535">
    <property type="entry name" value="Glycos_transf_2"/>
    <property type="match status" value="1"/>
</dbReference>
<comment type="cofactor">
    <cofactor evidence="1">
        <name>Mn(2+)</name>
        <dbReference type="ChEBI" id="CHEBI:29035"/>
    </cofactor>
</comment>
<dbReference type="Gene3D" id="2.80.10.50">
    <property type="match status" value="1"/>
</dbReference>
<comment type="pathway">
    <text evidence="3">Protein modification; protein glycosylation.</text>
</comment>
<dbReference type="GO" id="GO:0000139">
    <property type="term" value="C:Golgi membrane"/>
    <property type="evidence" value="ECO:0007669"/>
    <property type="project" value="UniProtKB-SubCell"/>
</dbReference>
<keyword evidence="5" id="KW-0808">Transferase</keyword>